<dbReference type="EMBL" id="JH795878">
    <property type="protein sequence ID" value="EJT97208.1"/>
    <property type="molecule type" value="Genomic_DNA"/>
</dbReference>
<gene>
    <name evidence="3" type="ORF">DACRYDRAFT_102584</name>
</gene>
<keyword evidence="4" id="KW-1185">Reference proteome</keyword>
<evidence type="ECO:0000256" key="2">
    <source>
        <dbReference type="SAM" id="SignalP"/>
    </source>
</evidence>
<accession>M5FPP2</accession>
<dbReference type="GeneID" id="63682707"/>
<dbReference type="Proteomes" id="UP000030653">
    <property type="component" value="Unassembled WGS sequence"/>
</dbReference>
<protein>
    <submittedName>
        <fullName evidence="3">Uncharacterized protein</fullName>
    </submittedName>
</protein>
<reference evidence="3 4" key="1">
    <citation type="journal article" date="2012" name="Science">
        <title>The Paleozoic origin of enzymatic lignin decomposition reconstructed from 31 fungal genomes.</title>
        <authorList>
            <person name="Floudas D."/>
            <person name="Binder M."/>
            <person name="Riley R."/>
            <person name="Barry K."/>
            <person name="Blanchette R.A."/>
            <person name="Henrissat B."/>
            <person name="Martinez A.T."/>
            <person name="Otillar R."/>
            <person name="Spatafora J.W."/>
            <person name="Yadav J.S."/>
            <person name="Aerts A."/>
            <person name="Benoit I."/>
            <person name="Boyd A."/>
            <person name="Carlson A."/>
            <person name="Copeland A."/>
            <person name="Coutinho P.M."/>
            <person name="de Vries R.P."/>
            <person name="Ferreira P."/>
            <person name="Findley K."/>
            <person name="Foster B."/>
            <person name="Gaskell J."/>
            <person name="Glotzer D."/>
            <person name="Gorecki P."/>
            <person name="Heitman J."/>
            <person name="Hesse C."/>
            <person name="Hori C."/>
            <person name="Igarashi K."/>
            <person name="Jurgens J.A."/>
            <person name="Kallen N."/>
            <person name="Kersten P."/>
            <person name="Kohler A."/>
            <person name="Kuees U."/>
            <person name="Kumar T.K.A."/>
            <person name="Kuo A."/>
            <person name="LaButti K."/>
            <person name="Larrondo L.F."/>
            <person name="Lindquist E."/>
            <person name="Ling A."/>
            <person name="Lombard V."/>
            <person name="Lucas S."/>
            <person name="Lundell T."/>
            <person name="Martin R."/>
            <person name="McLaughlin D.J."/>
            <person name="Morgenstern I."/>
            <person name="Morin E."/>
            <person name="Murat C."/>
            <person name="Nagy L.G."/>
            <person name="Nolan M."/>
            <person name="Ohm R.A."/>
            <person name="Patyshakuliyeva A."/>
            <person name="Rokas A."/>
            <person name="Ruiz-Duenas F.J."/>
            <person name="Sabat G."/>
            <person name="Salamov A."/>
            <person name="Samejima M."/>
            <person name="Schmutz J."/>
            <person name="Slot J.C."/>
            <person name="St John F."/>
            <person name="Stenlid J."/>
            <person name="Sun H."/>
            <person name="Sun S."/>
            <person name="Syed K."/>
            <person name="Tsang A."/>
            <person name="Wiebenga A."/>
            <person name="Young D."/>
            <person name="Pisabarro A."/>
            <person name="Eastwood D.C."/>
            <person name="Martin F."/>
            <person name="Cullen D."/>
            <person name="Grigoriev I.V."/>
            <person name="Hibbett D.S."/>
        </authorList>
    </citation>
    <scope>NUCLEOTIDE SEQUENCE [LARGE SCALE GENOMIC DNA]</scope>
    <source>
        <strain evidence="3 4">DJM-731 SS1</strain>
    </source>
</reference>
<sequence>MRVPSVLLLAILSLSVFAHPILEFSGRQAFGEEYPLQRSIVDELYDDQALVVREGALKKLASKISSSFGSNNQNYKKLALHNENPNDATNRLRNAAINSRLDFLDAERERLGYQRRHENRAHPSSSHAEQAGSTPRKRKQLAAEAKDKAYDTHHQESVWNLGRARDAHAKTTIDKATAKKQLAILTRAHRKEKDPLYKSKLSNSIKEQEKVVSEAKRAKQVTGAQVAEWEKYATEKPLNDFAIGKWF</sequence>
<dbReference type="AlphaFoldDB" id="M5FPP2"/>
<evidence type="ECO:0000313" key="4">
    <source>
        <dbReference type="Proteomes" id="UP000030653"/>
    </source>
</evidence>
<name>M5FPP2_DACPD</name>
<dbReference type="RefSeq" id="XP_040624106.1">
    <property type="nucleotide sequence ID" value="XM_040767645.1"/>
</dbReference>
<evidence type="ECO:0000313" key="3">
    <source>
        <dbReference type="EMBL" id="EJT97208.1"/>
    </source>
</evidence>
<organism evidence="3 4">
    <name type="scientific">Dacryopinax primogenitus (strain DJM 731)</name>
    <name type="common">Brown rot fungus</name>
    <dbReference type="NCBI Taxonomy" id="1858805"/>
    <lineage>
        <taxon>Eukaryota</taxon>
        <taxon>Fungi</taxon>
        <taxon>Dikarya</taxon>
        <taxon>Basidiomycota</taxon>
        <taxon>Agaricomycotina</taxon>
        <taxon>Dacrymycetes</taxon>
        <taxon>Dacrymycetales</taxon>
        <taxon>Dacrymycetaceae</taxon>
        <taxon>Dacryopinax</taxon>
    </lineage>
</organism>
<evidence type="ECO:0000256" key="1">
    <source>
        <dbReference type="SAM" id="MobiDB-lite"/>
    </source>
</evidence>
<proteinExistence type="predicted"/>
<feature type="compositionally biased region" description="Polar residues" evidence="1">
    <location>
        <begin position="122"/>
        <end position="133"/>
    </location>
</feature>
<keyword evidence="2" id="KW-0732">Signal</keyword>
<feature type="chain" id="PRO_5004067110" evidence="2">
    <location>
        <begin position="19"/>
        <end position="247"/>
    </location>
</feature>
<feature type="region of interest" description="Disordered" evidence="1">
    <location>
        <begin position="115"/>
        <end position="151"/>
    </location>
</feature>
<dbReference type="HOGENOM" id="CLU_1124493_0_0_1"/>
<feature type="signal peptide" evidence="2">
    <location>
        <begin position="1"/>
        <end position="18"/>
    </location>
</feature>